<dbReference type="OrthoDB" id="10255118at2759"/>
<evidence type="ECO:0000256" key="7">
    <source>
        <dbReference type="ARBA" id="ARBA00023242"/>
    </source>
</evidence>
<keyword evidence="7" id="KW-0539">Nucleus</keyword>
<gene>
    <name evidence="10" type="ORF">PXEA_LOCUS5203</name>
</gene>
<dbReference type="PANTHER" id="PTHR12860:SF0">
    <property type="entry name" value="SIGNAL RECOGNITION PARTICLE SUBUNIT SRP68"/>
    <property type="match status" value="1"/>
</dbReference>
<keyword evidence="4" id="KW-0963">Cytoplasm</keyword>
<organism evidence="10 11">
    <name type="scientific">Protopolystoma xenopodis</name>
    <dbReference type="NCBI Taxonomy" id="117903"/>
    <lineage>
        <taxon>Eukaryota</taxon>
        <taxon>Metazoa</taxon>
        <taxon>Spiralia</taxon>
        <taxon>Lophotrochozoa</taxon>
        <taxon>Platyhelminthes</taxon>
        <taxon>Monogenea</taxon>
        <taxon>Polyopisthocotylea</taxon>
        <taxon>Polystomatidea</taxon>
        <taxon>Polystomatidae</taxon>
        <taxon>Protopolystoma</taxon>
    </lineage>
</organism>
<evidence type="ECO:0000256" key="6">
    <source>
        <dbReference type="ARBA" id="ARBA00023135"/>
    </source>
</evidence>
<keyword evidence="8" id="KW-0687">Ribonucleoprotein</keyword>
<name>A0A3S5CIU1_9PLAT</name>
<reference evidence="10" key="1">
    <citation type="submission" date="2018-11" db="EMBL/GenBank/DDBJ databases">
        <authorList>
            <consortium name="Pathogen Informatics"/>
        </authorList>
    </citation>
    <scope>NUCLEOTIDE SEQUENCE</scope>
</reference>
<dbReference type="GO" id="GO:0008312">
    <property type="term" value="F:7S RNA binding"/>
    <property type="evidence" value="ECO:0007669"/>
    <property type="project" value="InterPro"/>
</dbReference>
<dbReference type="InterPro" id="IPR026258">
    <property type="entry name" value="SRP68"/>
</dbReference>
<evidence type="ECO:0000256" key="2">
    <source>
        <dbReference type="ARBA" id="ARBA00004604"/>
    </source>
</evidence>
<dbReference type="Pfam" id="PF16969">
    <property type="entry name" value="SRP68"/>
    <property type="match status" value="1"/>
</dbReference>
<sequence>MLGTKSKVVPKKLIPEMVTDSRFITLKVFEIERSWAFAMKLNSEAYTEPRKRFHMASRLTKAARSADQLADLTSHLNCDAQTMLELQAYIHWIHGIRYFEKKDWPHAKYRLESAQAIYEGLLKIIEKDMRSVYEYRVSELLPRIRYCAHNIGDASAASDLMKMRSSDKELGIEKNIRTTGAKLGVLEQRDLDNLLSQVMASQAQSITEVQWLGHTIPVKLEHARLALNSLKEMDAELAGLTDPVSRLAIHEANLKVCVEAISAVRDELNALTAAELAATAAATTGDIRTLTKPNRSRLMNSNSDQQADLNKLPRIRLLYTYLQYLKLSKTFSRNLIHVEVALSPRMSLVGKESMQTDEINLKTESLNSKKDSSVLIASSSHAKPQELARLYDSLVQTLQEIAAIPGVFQEHRDIDYLQTKLMAYRCFRYVYICDSHG</sequence>
<dbReference type="GO" id="GO:0005047">
    <property type="term" value="F:signal recognition particle binding"/>
    <property type="evidence" value="ECO:0007669"/>
    <property type="project" value="InterPro"/>
</dbReference>
<dbReference type="GO" id="GO:0005786">
    <property type="term" value="C:signal recognition particle, endoplasmic reticulum targeting"/>
    <property type="evidence" value="ECO:0007669"/>
    <property type="project" value="UniProtKB-KW"/>
</dbReference>
<evidence type="ECO:0000256" key="3">
    <source>
        <dbReference type="ARBA" id="ARBA00009352"/>
    </source>
</evidence>
<keyword evidence="11" id="KW-1185">Reference proteome</keyword>
<dbReference type="EMBL" id="CAAALY010012761">
    <property type="protein sequence ID" value="VEL11763.1"/>
    <property type="molecule type" value="Genomic_DNA"/>
</dbReference>
<comment type="similarity">
    <text evidence="3">Belongs to the SRP68 family.</text>
</comment>
<protein>
    <recommendedName>
        <fullName evidence="9">Signal recognition particle subunit SRP68</fullName>
    </recommendedName>
</protein>
<dbReference type="GO" id="GO:0030942">
    <property type="term" value="F:endoplasmic reticulum signal peptide binding"/>
    <property type="evidence" value="ECO:0007669"/>
    <property type="project" value="InterPro"/>
</dbReference>
<proteinExistence type="inferred from homology"/>
<dbReference type="PANTHER" id="PTHR12860">
    <property type="entry name" value="SIGNAL RECOGNITION PARTICLE 68 KDA PROTEIN"/>
    <property type="match status" value="1"/>
</dbReference>
<dbReference type="GO" id="GO:0005730">
    <property type="term" value="C:nucleolus"/>
    <property type="evidence" value="ECO:0007669"/>
    <property type="project" value="UniProtKB-SubCell"/>
</dbReference>
<evidence type="ECO:0000256" key="5">
    <source>
        <dbReference type="ARBA" id="ARBA00022884"/>
    </source>
</evidence>
<evidence type="ECO:0000256" key="4">
    <source>
        <dbReference type="ARBA" id="ARBA00022490"/>
    </source>
</evidence>
<evidence type="ECO:0000313" key="10">
    <source>
        <dbReference type="EMBL" id="VEL11763.1"/>
    </source>
</evidence>
<comment type="caution">
    <text evidence="10">The sequence shown here is derived from an EMBL/GenBank/DDBJ whole genome shotgun (WGS) entry which is preliminary data.</text>
</comment>
<accession>A0A3S5CIU1</accession>
<evidence type="ECO:0000256" key="8">
    <source>
        <dbReference type="ARBA" id="ARBA00023274"/>
    </source>
</evidence>
<dbReference type="Proteomes" id="UP000784294">
    <property type="component" value="Unassembled WGS sequence"/>
</dbReference>
<dbReference type="Gene3D" id="1.10.3450.40">
    <property type="entry name" value="Signal recognition particle, SRP68 subunit, RNA-binding domain"/>
    <property type="match status" value="1"/>
</dbReference>
<dbReference type="GO" id="GO:0006614">
    <property type="term" value="P:SRP-dependent cotranslational protein targeting to membrane"/>
    <property type="evidence" value="ECO:0007669"/>
    <property type="project" value="InterPro"/>
</dbReference>
<dbReference type="InterPro" id="IPR038253">
    <property type="entry name" value="SRP68_N_sf"/>
</dbReference>
<evidence type="ECO:0000256" key="1">
    <source>
        <dbReference type="ARBA" id="ARBA00004496"/>
    </source>
</evidence>
<dbReference type="AlphaFoldDB" id="A0A3S5CIU1"/>
<evidence type="ECO:0000313" key="11">
    <source>
        <dbReference type="Proteomes" id="UP000784294"/>
    </source>
</evidence>
<keyword evidence="5" id="KW-0694">RNA-binding</keyword>
<evidence type="ECO:0000256" key="9">
    <source>
        <dbReference type="ARBA" id="ARBA00029498"/>
    </source>
</evidence>
<keyword evidence="6" id="KW-0733">Signal recognition particle</keyword>
<comment type="subcellular location">
    <subcellularLocation>
        <location evidence="1">Cytoplasm</location>
    </subcellularLocation>
    <subcellularLocation>
        <location evidence="2">Nucleus</location>
        <location evidence="2">Nucleolus</location>
    </subcellularLocation>
</comment>